<dbReference type="PROSITE" id="PS50178">
    <property type="entry name" value="ZF_FYVE"/>
    <property type="match status" value="1"/>
</dbReference>
<proteinExistence type="predicted"/>
<dbReference type="CDD" id="cd15727">
    <property type="entry name" value="FYVE_ZF21"/>
    <property type="match status" value="1"/>
</dbReference>
<dbReference type="InterPro" id="IPR017455">
    <property type="entry name" value="Znf_FYVE-rel"/>
</dbReference>
<keyword evidence="1" id="KW-0479">Metal-binding</keyword>
<dbReference type="InterPro" id="IPR013083">
    <property type="entry name" value="Znf_RING/FYVE/PHD"/>
</dbReference>
<keyword evidence="2 4" id="KW-0863">Zinc-finger</keyword>
<dbReference type="Gene3D" id="3.30.40.10">
    <property type="entry name" value="Zinc/RING finger domain, C3HC4 (zinc finger)"/>
    <property type="match status" value="1"/>
</dbReference>
<dbReference type="Proteomes" id="UP001054837">
    <property type="component" value="Unassembled WGS sequence"/>
</dbReference>
<dbReference type="Gene3D" id="2.30.29.160">
    <property type="entry name" value="Zinc finger FYVE domain-containing protein 21, C-terminal"/>
    <property type="match status" value="1"/>
</dbReference>
<protein>
    <submittedName>
        <fullName evidence="6">Zinc finger FYVE domain-containing protein 21</fullName>
    </submittedName>
</protein>
<dbReference type="PANTHER" id="PTHR39490">
    <property type="entry name" value="ARRESTIN DOMAIN-CONTAINING PROTEIN D"/>
    <property type="match status" value="1"/>
</dbReference>
<evidence type="ECO:0000256" key="4">
    <source>
        <dbReference type="PROSITE-ProRule" id="PRU00091"/>
    </source>
</evidence>
<dbReference type="Pfam" id="PF01363">
    <property type="entry name" value="FYVE"/>
    <property type="match status" value="1"/>
</dbReference>
<dbReference type="InterPro" id="IPR052113">
    <property type="entry name" value="FYVE-type_Zinc_Finger"/>
</dbReference>
<feature type="domain" description="FYVE-type" evidence="5">
    <location>
        <begin position="42"/>
        <end position="102"/>
    </location>
</feature>
<accession>A0AAV4VZN0</accession>
<dbReference type="InterPro" id="IPR011011">
    <property type="entry name" value="Znf_FYVE_PHD"/>
</dbReference>
<dbReference type="AlphaFoldDB" id="A0AAV4VZN0"/>
<comment type="caution">
    <text evidence="6">The sequence shown here is derived from an EMBL/GenBank/DDBJ whole genome shotgun (WGS) entry which is preliminary data.</text>
</comment>
<evidence type="ECO:0000259" key="5">
    <source>
        <dbReference type="PROSITE" id="PS50178"/>
    </source>
</evidence>
<dbReference type="GO" id="GO:0008270">
    <property type="term" value="F:zinc ion binding"/>
    <property type="evidence" value="ECO:0007669"/>
    <property type="project" value="UniProtKB-KW"/>
</dbReference>
<keyword evidence="3" id="KW-0862">Zinc</keyword>
<evidence type="ECO:0000256" key="2">
    <source>
        <dbReference type="ARBA" id="ARBA00022771"/>
    </source>
</evidence>
<dbReference type="InterPro" id="IPR038632">
    <property type="entry name" value="ZFYVE21_C_sf"/>
</dbReference>
<reference evidence="6 7" key="1">
    <citation type="submission" date="2021-06" db="EMBL/GenBank/DDBJ databases">
        <title>Caerostris darwini draft genome.</title>
        <authorList>
            <person name="Kono N."/>
            <person name="Arakawa K."/>
        </authorList>
    </citation>
    <scope>NUCLEOTIDE SEQUENCE [LARGE SCALE GENOMIC DNA]</scope>
</reference>
<dbReference type="PANTHER" id="PTHR39490:SF8">
    <property type="entry name" value="ZINC FINGER FYVE DOMAIN-CONTAINING PROTEIN 21"/>
    <property type="match status" value="1"/>
</dbReference>
<keyword evidence="7" id="KW-1185">Reference proteome</keyword>
<dbReference type="InterPro" id="IPR000306">
    <property type="entry name" value="Znf_FYVE"/>
</dbReference>
<evidence type="ECO:0000313" key="7">
    <source>
        <dbReference type="Proteomes" id="UP001054837"/>
    </source>
</evidence>
<name>A0AAV4VZN0_9ARAC</name>
<dbReference type="SMART" id="SM00064">
    <property type="entry name" value="FYVE"/>
    <property type="match status" value="1"/>
</dbReference>
<evidence type="ECO:0000256" key="1">
    <source>
        <dbReference type="ARBA" id="ARBA00022723"/>
    </source>
</evidence>
<dbReference type="SUPFAM" id="SSF57903">
    <property type="entry name" value="FYVE/PHD zinc finger"/>
    <property type="match status" value="1"/>
</dbReference>
<evidence type="ECO:0000313" key="6">
    <source>
        <dbReference type="EMBL" id="GIY75211.1"/>
    </source>
</evidence>
<evidence type="ECO:0000256" key="3">
    <source>
        <dbReference type="ARBA" id="ARBA00022833"/>
    </source>
</evidence>
<gene>
    <name evidence="6" type="primary">Zfyve21</name>
    <name evidence="6" type="ORF">CDAR_188881</name>
</gene>
<organism evidence="6 7">
    <name type="scientific">Caerostris darwini</name>
    <dbReference type="NCBI Taxonomy" id="1538125"/>
    <lineage>
        <taxon>Eukaryota</taxon>
        <taxon>Metazoa</taxon>
        <taxon>Ecdysozoa</taxon>
        <taxon>Arthropoda</taxon>
        <taxon>Chelicerata</taxon>
        <taxon>Arachnida</taxon>
        <taxon>Araneae</taxon>
        <taxon>Araneomorphae</taxon>
        <taxon>Entelegynae</taxon>
        <taxon>Araneoidea</taxon>
        <taxon>Araneidae</taxon>
        <taxon>Caerostris</taxon>
    </lineage>
</organism>
<sequence>MSYDNLDCKKRLVKSRSGLRIVRLDDEPTSPFEVKEPFWVPDKESPSCAKCLTKFALLTRRHHCRRCGNVFCSNCCENKLPLPRMSFVDPVRVCEECIEVTKKENEFYDKHLKVLLSGANFNLDEETGQGNLIPLFCCLSKDHQAIMFDGGNMWQHNPVLLVDVISIRALGSNSVGGATHMTGAVIKFLDFKKDEKEIRLCLADIPNRKQSAAWIHGLQKALKFVITPKSD</sequence>
<dbReference type="EMBL" id="BPLQ01013830">
    <property type="protein sequence ID" value="GIY75211.1"/>
    <property type="molecule type" value="Genomic_DNA"/>
</dbReference>
<dbReference type="Pfam" id="PF16696">
    <property type="entry name" value="ZFYVE21_C"/>
    <property type="match status" value="1"/>
</dbReference>
<dbReference type="InterPro" id="IPR032031">
    <property type="entry name" value="ZFYVE21_C"/>
</dbReference>